<dbReference type="InterPro" id="IPR001279">
    <property type="entry name" value="Metallo-B-lactamas"/>
</dbReference>
<dbReference type="AlphaFoldDB" id="A0A6S6R3J3"/>
<organism evidence="1 2">
    <name type="scientific">Anaerocolumna cellulosilytica</name>
    <dbReference type="NCBI Taxonomy" id="433286"/>
    <lineage>
        <taxon>Bacteria</taxon>
        <taxon>Bacillati</taxon>
        <taxon>Bacillota</taxon>
        <taxon>Clostridia</taxon>
        <taxon>Lachnospirales</taxon>
        <taxon>Lachnospiraceae</taxon>
        <taxon>Anaerocolumna</taxon>
    </lineage>
</organism>
<dbReference type="KEGG" id="acel:acsn021_34980"/>
<dbReference type="InterPro" id="IPR052926">
    <property type="entry name" value="Metallo-beta-lactamase_dom"/>
</dbReference>
<dbReference type="SMART" id="SM00849">
    <property type="entry name" value="Lactamase_B"/>
    <property type="match status" value="1"/>
</dbReference>
<dbReference type="RefSeq" id="WP_184092322.1">
    <property type="nucleotide sequence ID" value="NZ_AP023367.1"/>
</dbReference>
<dbReference type="InterPro" id="IPR036866">
    <property type="entry name" value="RibonucZ/Hydroxyglut_hydro"/>
</dbReference>
<keyword evidence="1" id="KW-0378">Hydrolase</keyword>
<dbReference type="Proteomes" id="UP000515561">
    <property type="component" value="Chromosome"/>
</dbReference>
<name>A0A6S6R3J3_9FIRM</name>
<dbReference type="PANTHER" id="PTHR13754">
    <property type="entry name" value="METALLO-BETA-LACTAMASE SUPERFAMILY PROTEIN"/>
    <property type="match status" value="1"/>
</dbReference>
<keyword evidence="2" id="KW-1185">Reference proteome</keyword>
<protein>
    <submittedName>
        <fullName evidence="1">MBL fold hydrolase</fullName>
    </submittedName>
</protein>
<evidence type="ECO:0000313" key="1">
    <source>
        <dbReference type="EMBL" id="BCJ95929.1"/>
    </source>
</evidence>
<dbReference type="SUPFAM" id="SSF56281">
    <property type="entry name" value="Metallo-hydrolase/oxidoreductase"/>
    <property type="match status" value="1"/>
</dbReference>
<gene>
    <name evidence="1" type="ORF">acsn021_34980</name>
</gene>
<dbReference type="CDD" id="cd07713">
    <property type="entry name" value="DHPS-like_MBL-fold"/>
    <property type="match status" value="1"/>
</dbReference>
<dbReference type="Gene3D" id="3.60.15.10">
    <property type="entry name" value="Ribonuclease Z/Hydroxyacylglutathione hydrolase-like"/>
    <property type="match status" value="1"/>
</dbReference>
<accession>A0A6S6R3J3</accession>
<dbReference type="EMBL" id="AP023367">
    <property type="protein sequence ID" value="BCJ95929.1"/>
    <property type="molecule type" value="Genomic_DNA"/>
</dbReference>
<dbReference type="GO" id="GO:0016740">
    <property type="term" value="F:transferase activity"/>
    <property type="evidence" value="ECO:0007669"/>
    <property type="project" value="TreeGrafter"/>
</dbReference>
<dbReference type="InterPro" id="IPR041712">
    <property type="entry name" value="DHPS-like_MBL-fold"/>
</dbReference>
<proteinExistence type="predicted"/>
<reference evidence="1 2" key="1">
    <citation type="journal article" date="2016" name="Int. J. Syst. Evol. Microbiol.">
        <title>Descriptions of Anaerotaenia torta gen. nov., sp. nov. and Anaerocolumna cellulosilytica gen. nov., sp. nov. isolated from a methanogenic reactor of cattle waste.</title>
        <authorList>
            <person name="Uek A."/>
            <person name="Ohtaki Y."/>
            <person name="Kaku N."/>
            <person name="Ueki K."/>
        </authorList>
    </citation>
    <scope>NUCLEOTIDE SEQUENCE [LARGE SCALE GENOMIC DNA]</scope>
    <source>
        <strain evidence="1 2">SN021</strain>
    </source>
</reference>
<evidence type="ECO:0000313" key="2">
    <source>
        <dbReference type="Proteomes" id="UP000515561"/>
    </source>
</evidence>
<sequence>MRITVLTDNHTYIDKYYLGEPAVSYYIEIDGIKILFDTGYSDVFLRNGRDMGIDFTALDYVVISHGHNDHTGGIPLLLQELDRNSAKRALIAHPDIFAERYAEGINISPKVAVEEVQQYFTLKLTQEPIQLTPHLYFLGAVPRRNDFEAKDAVGIRRTQVGDVEDFVVDDSALVYKGEKGIYIITGCSHAGICNITEYAKEVTEEEQVLGILGGFHLFEMNQQAEKTIEYLKQLKIPSLYPCHCTSLRLKAEMMKNMQVEEAGVGLVLEWV</sequence>
<dbReference type="Pfam" id="PF00753">
    <property type="entry name" value="Lactamase_B"/>
    <property type="match status" value="1"/>
</dbReference>
<dbReference type="PANTHER" id="PTHR13754:SF18">
    <property type="entry name" value="7,8-DIHYDROPTERIN-6-METHYL-4-(BETA-D-RIBOFURANOSYL)-AMINOBENZENE-5'-PHOSPHATE SYNTHASE"/>
    <property type="match status" value="1"/>
</dbReference>
<dbReference type="GO" id="GO:0016787">
    <property type="term" value="F:hydrolase activity"/>
    <property type="evidence" value="ECO:0007669"/>
    <property type="project" value="UniProtKB-KW"/>
</dbReference>